<comment type="caution">
    <text evidence="3">The sequence shown here is derived from an EMBL/GenBank/DDBJ whole genome shotgun (WGS) entry which is preliminary data.</text>
</comment>
<reference evidence="3 4" key="1">
    <citation type="submission" date="2018-07" db="EMBL/GenBank/DDBJ databases">
        <title>Venubactetium sediminum gen. nov., sp. nov., isolated from a marine solar saltern.</title>
        <authorList>
            <person name="Wang S."/>
        </authorList>
    </citation>
    <scope>NUCLEOTIDE SEQUENCE [LARGE SCALE GENOMIC DNA]</scope>
    <source>
        <strain evidence="3 4">WD2A32</strain>
    </source>
</reference>
<feature type="region of interest" description="Disordered" evidence="1">
    <location>
        <begin position="159"/>
        <end position="181"/>
    </location>
</feature>
<sequence>MQVFRYPAGTLSGDYLRSAAGVGLGVGVLTTVPIGWAIGLIFGGLAGAFGLFGARTLERHITRVAVSDGEIARAALGTRVIPWDRLDNAKLRYYGTRRQQKNKDGFMQLTLRGAGTSMTFESNLEGFDYIVWRTARAARANGVSLDPASAGNMLTLEIDPDNEAPPPPHVAELHENVRSGN</sequence>
<feature type="transmembrane region" description="Helical" evidence="2">
    <location>
        <begin position="34"/>
        <end position="54"/>
    </location>
</feature>
<name>A0A369TD74_9PROT</name>
<protein>
    <submittedName>
        <fullName evidence="3">Uncharacterized protein</fullName>
    </submittedName>
</protein>
<feature type="compositionally biased region" description="Basic and acidic residues" evidence="1">
    <location>
        <begin position="171"/>
        <end position="181"/>
    </location>
</feature>
<dbReference type="Proteomes" id="UP000253941">
    <property type="component" value="Unassembled WGS sequence"/>
</dbReference>
<keyword evidence="2" id="KW-1133">Transmembrane helix</keyword>
<accession>A0A369TD74</accession>
<proteinExistence type="predicted"/>
<evidence type="ECO:0000256" key="2">
    <source>
        <dbReference type="SAM" id="Phobius"/>
    </source>
</evidence>
<evidence type="ECO:0000256" key="1">
    <source>
        <dbReference type="SAM" id="MobiDB-lite"/>
    </source>
</evidence>
<keyword evidence="4" id="KW-1185">Reference proteome</keyword>
<keyword evidence="2" id="KW-0472">Membrane</keyword>
<dbReference type="RefSeq" id="WP_114580494.1">
    <property type="nucleotide sequence ID" value="NZ_QPMH01000002.1"/>
</dbReference>
<keyword evidence="2" id="KW-0812">Transmembrane</keyword>
<evidence type="ECO:0000313" key="4">
    <source>
        <dbReference type="Proteomes" id="UP000253941"/>
    </source>
</evidence>
<gene>
    <name evidence="3" type="ORF">DRB17_01955</name>
</gene>
<dbReference type="EMBL" id="QPMH01000002">
    <property type="protein sequence ID" value="RDD63238.1"/>
    <property type="molecule type" value="Genomic_DNA"/>
</dbReference>
<evidence type="ECO:0000313" key="3">
    <source>
        <dbReference type="EMBL" id="RDD63238.1"/>
    </source>
</evidence>
<dbReference type="AlphaFoldDB" id="A0A369TD74"/>
<organism evidence="3 4">
    <name type="scientific">Ferruginivarius sediminum</name>
    <dbReference type="NCBI Taxonomy" id="2661937"/>
    <lineage>
        <taxon>Bacteria</taxon>
        <taxon>Pseudomonadati</taxon>
        <taxon>Pseudomonadota</taxon>
        <taxon>Alphaproteobacteria</taxon>
        <taxon>Rhodospirillales</taxon>
        <taxon>Rhodospirillaceae</taxon>
        <taxon>Ferruginivarius</taxon>
    </lineage>
</organism>